<feature type="compositionally biased region" description="Low complexity" evidence="7">
    <location>
        <begin position="116"/>
        <end position="128"/>
    </location>
</feature>
<evidence type="ECO:0000313" key="10">
    <source>
        <dbReference type="EMBL" id="KER00537.1"/>
    </source>
</evidence>
<feature type="region of interest" description="Disordered" evidence="7">
    <location>
        <begin position="685"/>
        <end position="713"/>
    </location>
</feature>
<dbReference type="SUPFAM" id="SSF46785">
    <property type="entry name" value="Winged helix' DNA-binding domain"/>
    <property type="match status" value="1"/>
</dbReference>
<evidence type="ECO:0000256" key="4">
    <source>
        <dbReference type="ARBA" id="ARBA00023125"/>
    </source>
</evidence>
<dbReference type="Gene3D" id="3.30.40.10">
    <property type="entry name" value="Zinc/RING finger domain, C3HC4 (zinc finger)"/>
    <property type="match status" value="1"/>
</dbReference>
<dbReference type="InterPro" id="IPR019787">
    <property type="entry name" value="Znf_PHD-finger"/>
</dbReference>
<feature type="DNA-binding region" description="Fork-head" evidence="5">
    <location>
        <begin position="244"/>
        <end position="320"/>
    </location>
</feature>
<dbReference type="GeneID" id="25362077"/>
<feature type="region of interest" description="Disordered" evidence="7">
    <location>
        <begin position="362"/>
        <end position="382"/>
    </location>
</feature>
<proteinExistence type="predicted"/>
<evidence type="ECO:0008006" key="12">
    <source>
        <dbReference type="Google" id="ProtNLM"/>
    </source>
</evidence>
<keyword evidence="4 5" id="KW-0238">DNA-binding</keyword>
<feature type="compositionally biased region" description="Polar residues" evidence="7">
    <location>
        <begin position="462"/>
        <end position="478"/>
    </location>
</feature>
<feature type="region of interest" description="Disordered" evidence="7">
    <location>
        <begin position="776"/>
        <end position="807"/>
    </location>
</feature>
<feature type="region of interest" description="Disordered" evidence="7">
    <location>
        <begin position="583"/>
        <end position="609"/>
    </location>
</feature>
<dbReference type="OrthoDB" id="5431456at2759"/>
<dbReference type="InterPro" id="IPR001965">
    <property type="entry name" value="Znf_PHD"/>
</dbReference>
<organism evidence="10 11">
    <name type="scientific">Aureobasidium subglaciale (strain EXF-2481)</name>
    <name type="common">Aureobasidium pullulans var. subglaciale</name>
    <dbReference type="NCBI Taxonomy" id="1043005"/>
    <lineage>
        <taxon>Eukaryota</taxon>
        <taxon>Fungi</taxon>
        <taxon>Dikarya</taxon>
        <taxon>Ascomycota</taxon>
        <taxon>Pezizomycotina</taxon>
        <taxon>Dothideomycetes</taxon>
        <taxon>Dothideomycetidae</taxon>
        <taxon>Dothideales</taxon>
        <taxon>Saccotheciaceae</taxon>
        <taxon>Aureobasidium</taxon>
    </lineage>
</organism>
<dbReference type="EMBL" id="KL584749">
    <property type="protein sequence ID" value="KER00537.1"/>
    <property type="molecule type" value="Genomic_DNA"/>
</dbReference>
<dbReference type="PROSITE" id="PS50016">
    <property type="entry name" value="ZF_PHD_2"/>
    <property type="match status" value="1"/>
</dbReference>
<dbReference type="InterPro" id="IPR019786">
    <property type="entry name" value="Zinc_finger_PHD-type_CS"/>
</dbReference>
<evidence type="ECO:0000259" key="9">
    <source>
        <dbReference type="PROSITE" id="PS50039"/>
    </source>
</evidence>
<dbReference type="PROSITE" id="PS01359">
    <property type="entry name" value="ZF_PHD_1"/>
    <property type="match status" value="1"/>
</dbReference>
<dbReference type="InParanoid" id="A0A074ZQH0"/>
<dbReference type="PROSITE" id="PS50039">
    <property type="entry name" value="FORK_HEAD_3"/>
    <property type="match status" value="1"/>
</dbReference>
<dbReference type="Proteomes" id="UP000030641">
    <property type="component" value="Unassembled WGS sequence"/>
</dbReference>
<evidence type="ECO:0000256" key="6">
    <source>
        <dbReference type="PROSITE-ProRule" id="PRU00146"/>
    </source>
</evidence>
<accession>A0A074ZQH0</accession>
<keyword evidence="5" id="KW-0539">Nucleus</keyword>
<dbReference type="AlphaFoldDB" id="A0A074ZQH0"/>
<feature type="compositionally biased region" description="Basic and acidic residues" evidence="7">
    <location>
        <begin position="638"/>
        <end position="647"/>
    </location>
</feature>
<evidence type="ECO:0000259" key="8">
    <source>
        <dbReference type="PROSITE" id="PS50016"/>
    </source>
</evidence>
<feature type="region of interest" description="Disordered" evidence="7">
    <location>
        <begin position="191"/>
        <end position="247"/>
    </location>
</feature>
<dbReference type="SUPFAM" id="SSF57903">
    <property type="entry name" value="FYVE/PHD zinc finger"/>
    <property type="match status" value="1"/>
</dbReference>
<evidence type="ECO:0000256" key="2">
    <source>
        <dbReference type="ARBA" id="ARBA00022771"/>
    </source>
</evidence>
<dbReference type="STRING" id="1043005.A0A074ZQH0"/>
<dbReference type="Gene3D" id="1.10.10.10">
    <property type="entry name" value="Winged helix-like DNA-binding domain superfamily/Winged helix DNA-binding domain"/>
    <property type="match status" value="1"/>
</dbReference>
<feature type="compositionally biased region" description="Polar residues" evidence="7">
    <location>
        <begin position="1"/>
        <end position="12"/>
    </location>
</feature>
<feature type="domain" description="Fork-head" evidence="9">
    <location>
        <begin position="244"/>
        <end position="320"/>
    </location>
</feature>
<keyword evidence="1" id="KW-0479">Metal-binding</keyword>
<dbReference type="SMART" id="SM00339">
    <property type="entry name" value="FH"/>
    <property type="match status" value="1"/>
</dbReference>
<dbReference type="Pfam" id="PF00250">
    <property type="entry name" value="Forkhead"/>
    <property type="match status" value="1"/>
</dbReference>
<dbReference type="InterPro" id="IPR011011">
    <property type="entry name" value="Znf_FYVE_PHD"/>
</dbReference>
<keyword evidence="2 6" id="KW-0863">Zinc-finger</keyword>
<dbReference type="GO" id="GO:0043565">
    <property type="term" value="F:sequence-specific DNA binding"/>
    <property type="evidence" value="ECO:0007669"/>
    <property type="project" value="InterPro"/>
</dbReference>
<evidence type="ECO:0000256" key="3">
    <source>
        <dbReference type="ARBA" id="ARBA00022833"/>
    </source>
</evidence>
<dbReference type="InterPro" id="IPR001766">
    <property type="entry name" value="Fork_head_dom"/>
</dbReference>
<dbReference type="CDD" id="cd15489">
    <property type="entry name" value="PHD_SF"/>
    <property type="match status" value="1"/>
</dbReference>
<keyword evidence="3" id="KW-0862">Zinc</keyword>
<protein>
    <recommendedName>
        <fullName evidence="12">Fork-head domain-containing protein</fullName>
    </recommendedName>
</protein>
<dbReference type="OMA" id="VENRSHT"/>
<keyword evidence="11" id="KW-1185">Reference proteome</keyword>
<dbReference type="InterPro" id="IPR036388">
    <property type="entry name" value="WH-like_DNA-bd_sf"/>
</dbReference>
<dbReference type="RefSeq" id="XP_013349038.1">
    <property type="nucleotide sequence ID" value="XM_013493584.1"/>
</dbReference>
<feature type="region of interest" description="Disordered" evidence="7">
    <location>
        <begin position="1"/>
        <end position="44"/>
    </location>
</feature>
<evidence type="ECO:0000256" key="5">
    <source>
        <dbReference type="PROSITE-ProRule" id="PRU00089"/>
    </source>
</evidence>
<feature type="region of interest" description="Disordered" evidence="7">
    <location>
        <begin position="621"/>
        <end position="654"/>
    </location>
</feature>
<feature type="region of interest" description="Disordered" evidence="7">
    <location>
        <begin position="440"/>
        <end position="484"/>
    </location>
</feature>
<feature type="domain" description="PHD-type" evidence="8">
    <location>
        <begin position="49"/>
        <end position="101"/>
    </location>
</feature>
<dbReference type="HOGENOM" id="CLU_314953_0_0_1"/>
<comment type="subcellular location">
    <subcellularLocation>
        <location evidence="5">Nucleus</location>
    </subcellularLocation>
</comment>
<feature type="compositionally biased region" description="Basic residues" evidence="7">
    <location>
        <begin position="235"/>
        <end position="246"/>
    </location>
</feature>
<feature type="region of interest" description="Disordered" evidence="7">
    <location>
        <begin position="116"/>
        <end position="146"/>
    </location>
</feature>
<dbReference type="GO" id="GO:0003700">
    <property type="term" value="F:DNA-binding transcription factor activity"/>
    <property type="evidence" value="ECO:0007669"/>
    <property type="project" value="InterPro"/>
</dbReference>
<evidence type="ECO:0000313" key="11">
    <source>
        <dbReference type="Proteomes" id="UP000030641"/>
    </source>
</evidence>
<sequence length="980" mass="107775">MQPSTPSVTSATMRPPLSKSSLDGRKHKLSPKRGQTPSERSSTSSRSKQDACFICTKHSAYDTTSLVTCCHCKRKYHRGCCKPAVPRTTPLDWTCHLCEPKTTDSMQPATKKRKIASSSSFAAAGSGFVERPNTGPREIPESPQEMSAVTIAKSTHPQPRQRFGHHPALEQEQKLANPFEQNRFIQRPRIDFLPSEKTGQTPVEPTKPASKVEPRGQQHQTPDSISRPESSSQTSKKKKTKSKKHSGKYEDLIGMALHAAPDHCLNVEEVCNWIAQNVPGYKSKDAGWRDGVWVTLAVTKNFVKQGNGPWTFAVGTGEEYKAQNQSKALPSTAGLSSQDIHLDRAKQGDDQRVRSAETCDPAHGLIKHDPEAPAIQSGHDSTERFVRADSETISTFPSTIDETLDIIDLTVEDDQQARLMAPPKSSVELAAEQPVSITPSTADKVAQRSESRTSFSGFGESTWATRTSLPPYRNSETPLTDHLLGNISTGKMTVLSRTEKWKAATRHVNNLLKPPLKAPESTNVAREFTRGPSSETPKPVITNSRALFLPPVISPARSNFRHGSKQAEIPIESVSHNSDMEMQGVEPQHSTLRSPDVAGRPNTADLHKTAPVASVQVMATASNHSEQRDEPNLSGPGHLKDARKSTEEVTLGDTTHVVQCKDHIPQGPLLQKSLSERPLLEELQLNRPEPQEPSPQRSLSDESLPDAPIEERPSPKLYADCAIQTDSPVTSVLALAKVSQISLEPRAPVEVEPITVKTTVDSTTQTDRELQVALQNQVSPPEVQATAGVEEAAAPSSPTTNGHDPEVEFDKERLALLEEMMYPTKPSTPRWPTHLKATLSKPSPSSPAEASLDEIRARPTRKQIFGKVGLSRLANNDAITQLNAIKLGSQNIGNVNIHKGYTEEEVQEEKRLNEPEGFYNTMEEMLNMPPTVVPFIHDQQLAFRDFAPVSFVVRKLCLGVNVLTFRTECSRQGWKTETDL</sequence>
<reference evidence="10 11" key="1">
    <citation type="journal article" date="2014" name="BMC Genomics">
        <title>Genome sequencing of four Aureobasidium pullulans varieties: biotechnological potential, stress tolerance, and description of new species.</title>
        <authorList>
            <person name="Gostin Ar C."/>
            <person name="Ohm R.A."/>
            <person name="Kogej T."/>
            <person name="Sonjak S."/>
            <person name="Turk M."/>
            <person name="Zajc J."/>
            <person name="Zalar P."/>
            <person name="Grube M."/>
            <person name="Sun H."/>
            <person name="Han J."/>
            <person name="Sharma A."/>
            <person name="Chiniquy J."/>
            <person name="Ngan C.Y."/>
            <person name="Lipzen A."/>
            <person name="Barry K."/>
            <person name="Grigoriev I.V."/>
            <person name="Gunde-Cimerman N."/>
        </authorList>
    </citation>
    <scope>NUCLEOTIDE SEQUENCE [LARGE SCALE GENOMIC DNA]</scope>
    <source>
        <strain evidence="10 11">EXF-2481</strain>
    </source>
</reference>
<name>A0A074ZQH0_AURSE</name>
<dbReference type="InterPro" id="IPR013083">
    <property type="entry name" value="Znf_RING/FYVE/PHD"/>
</dbReference>
<gene>
    <name evidence="10" type="ORF">AUEXF2481DRAFT_142009</name>
</gene>
<feature type="compositionally biased region" description="Polar residues" evidence="7">
    <location>
        <begin position="217"/>
        <end position="229"/>
    </location>
</feature>
<dbReference type="InterPro" id="IPR036390">
    <property type="entry name" value="WH_DNA-bd_sf"/>
</dbReference>
<dbReference type="SMART" id="SM00249">
    <property type="entry name" value="PHD"/>
    <property type="match status" value="1"/>
</dbReference>
<evidence type="ECO:0000256" key="7">
    <source>
        <dbReference type="SAM" id="MobiDB-lite"/>
    </source>
</evidence>
<dbReference type="GO" id="GO:0008270">
    <property type="term" value="F:zinc ion binding"/>
    <property type="evidence" value="ECO:0007669"/>
    <property type="project" value="UniProtKB-KW"/>
</dbReference>
<evidence type="ECO:0000256" key="1">
    <source>
        <dbReference type="ARBA" id="ARBA00022723"/>
    </source>
</evidence>
<dbReference type="GO" id="GO:0005634">
    <property type="term" value="C:nucleus"/>
    <property type="evidence" value="ECO:0007669"/>
    <property type="project" value="UniProtKB-SubCell"/>
</dbReference>